<feature type="region of interest" description="Disordered" evidence="1">
    <location>
        <begin position="52"/>
        <end position="79"/>
    </location>
</feature>
<gene>
    <name evidence="2" type="ORF">DUNSADRAFT_17298</name>
</gene>
<dbReference type="Proteomes" id="UP000815325">
    <property type="component" value="Unassembled WGS sequence"/>
</dbReference>
<evidence type="ECO:0000313" key="2">
    <source>
        <dbReference type="EMBL" id="KAF5828641.1"/>
    </source>
</evidence>
<evidence type="ECO:0008006" key="4">
    <source>
        <dbReference type="Google" id="ProtNLM"/>
    </source>
</evidence>
<evidence type="ECO:0000256" key="1">
    <source>
        <dbReference type="SAM" id="MobiDB-lite"/>
    </source>
</evidence>
<accession>A0ABQ7G220</accession>
<protein>
    <recommendedName>
        <fullName evidence="4">Encoded protein</fullName>
    </recommendedName>
</protein>
<reference evidence="2" key="1">
    <citation type="submission" date="2017-08" db="EMBL/GenBank/DDBJ databases">
        <authorList>
            <person name="Polle J.E."/>
            <person name="Barry K."/>
            <person name="Cushman J."/>
            <person name="Schmutz J."/>
            <person name="Tran D."/>
            <person name="Hathwaick L.T."/>
            <person name="Yim W.C."/>
            <person name="Jenkins J."/>
            <person name="Mckie-Krisberg Z.M."/>
            <person name="Prochnik S."/>
            <person name="Lindquist E."/>
            <person name="Dockter R.B."/>
            <person name="Adam C."/>
            <person name="Molina H."/>
            <person name="Bunkerborg J."/>
            <person name="Jin E."/>
            <person name="Buchheim M."/>
            <person name="Magnuson J."/>
        </authorList>
    </citation>
    <scope>NUCLEOTIDE SEQUENCE</scope>
    <source>
        <strain evidence="2">CCAP 19/18</strain>
    </source>
</reference>
<organism evidence="2 3">
    <name type="scientific">Dunaliella salina</name>
    <name type="common">Green alga</name>
    <name type="synonym">Protococcus salinus</name>
    <dbReference type="NCBI Taxonomy" id="3046"/>
    <lineage>
        <taxon>Eukaryota</taxon>
        <taxon>Viridiplantae</taxon>
        <taxon>Chlorophyta</taxon>
        <taxon>core chlorophytes</taxon>
        <taxon>Chlorophyceae</taxon>
        <taxon>CS clade</taxon>
        <taxon>Chlamydomonadales</taxon>
        <taxon>Dunaliellaceae</taxon>
        <taxon>Dunaliella</taxon>
    </lineage>
</organism>
<keyword evidence="3" id="KW-1185">Reference proteome</keyword>
<sequence>MPLVQDILRGLLVESQEVNVPLTLVEMLQRRFPFEPAVEDSILFTLGQRPPFPARGHSYSDVSNQGAQESSEDREAEVSPYENILRSLAQERSMFDASGNCICTDVELASLYEAD</sequence>
<feature type="compositionally biased region" description="Polar residues" evidence="1">
    <location>
        <begin position="60"/>
        <end position="69"/>
    </location>
</feature>
<comment type="caution">
    <text evidence="2">The sequence shown here is derived from an EMBL/GenBank/DDBJ whole genome shotgun (WGS) entry which is preliminary data.</text>
</comment>
<name>A0ABQ7G220_DUNSA</name>
<proteinExistence type="predicted"/>
<evidence type="ECO:0000313" key="3">
    <source>
        <dbReference type="Proteomes" id="UP000815325"/>
    </source>
</evidence>
<dbReference type="EMBL" id="MU070268">
    <property type="protein sequence ID" value="KAF5828641.1"/>
    <property type="molecule type" value="Genomic_DNA"/>
</dbReference>